<organism evidence="2 3">
    <name type="scientific">Dreissena polymorpha</name>
    <name type="common">Zebra mussel</name>
    <name type="synonym">Mytilus polymorpha</name>
    <dbReference type="NCBI Taxonomy" id="45954"/>
    <lineage>
        <taxon>Eukaryota</taxon>
        <taxon>Metazoa</taxon>
        <taxon>Spiralia</taxon>
        <taxon>Lophotrochozoa</taxon>
        <taxon>Mollusca</taxon>
        <taxon>Bivalvia</taxon>
        <taxon>Autobranchia</taxon>
        <taxon>Heteroconchia</taxon>
        <taxon>Euheterodonta</taxon>
        <taxon>Imparidentia</taxon>
        <taxon>Neoheterodontei</taxon>
        <taxon>Myida</taxon>
        <taxon>Dreissenoidea</taxon>
        <taxon>Dreissenidae</taxon>
        <taxon>Dreissena</taxon>
    </lineage>
</organism>
<dbReference type="EMBL" id="JAIWYP010000004">
    <property type="protein sequence ID" value="KAH3835633.1"/>
    <property type="molecule type" value="Genomic_DNA"/>
</dbReference>
<keyword evidence="1" id="KW-0472">Membrane</keyword>
<gene>
    <name evidence="2" type="ORF">DPMN_108991</name>
</gene>
<accession>A0A9D4QLJ7</accession>
<keyword evidence="3" id="KW-1185">Reference proteome</keyword>
<evidence type="ECO:0000313" key="2">
    <source>
        <dbReference type="EMBL" id="KAH3835633.1"/>
    </source>
</evidence>
<keyword evidence="1" id="KW-0812">Transmembrane</keyword>
<evidence type="ECO:0000313" key="3">
    <source>
        <dbReference type="Proteomes" id="UP000828390"/>
    </source>
</evidence>
<name>A0A9D4QLJ7_DREPO</name>
<reference evidence="2" key="1">
    <citation type="journal article" date="2019" name="bioRxiv">
        <title>The Genome of the Zebra Mussel, Dreissena polymorpha: A Resource for Invasive Species Research.</title>
        <authorList>
            <person name="McCartney M.A."/>
            <person name="Auch B."/>
            <person name="Kono T."/>
            <person name="Mallez S."/>
            <person name="Zhang Y."/>
            <person name="Obille A."/>
            <person name="Becker A."/>
            <person name="Abrahante J.E."/>
            <person name="Garbe J."/>
            <person name="Badalamenti J.P."/>
            <person name="Herman A."/>
            <person name="Mangelson H."/>
            <person name="Liachko I."/>
            <person name="Sullivan S."/>
            <person name="Sone E.D."/>
            <person name="Koren S."/>
            <person name="Silverstein K.A.T."/>
            <person name="Beckman K.B."/>
            <person name="Gohl D.M."/>
        </authorList>
    </citation>
    <scope>NUCLEOTIDE SEQUENCE</scope>
    <source>
        <strain evidence="2">Duluth1</strain>
        <tissue evidence="2">Whole animal</tissue>
    </source>
</reference>
<protein>
    <submittedName>
        <fullName evidence="2">Uncharacterized protein</fullName>
    </submittedName>
</protein>
<feature type="transmembrane region" description="Helical" evidence="1">
    <location>
        <begin position="33"/>
        <end position="51"/>
    </location>
</feature>
<dbReference type="AlphaFoldDB" id="A0A9D4QLJ7"/>
<sequence length="72" mass="8471">MVGDTIATREEYIEMWRNEKPLILADDSNDKHALYYLAWVSVQMLCIGIALELMDHKCEEVTFDKAYFPNDR</sequence>
<comment type="caution">
    <text evidence="2">The sequence shown here is derived from an EMBL/GenBank/DDBJ whole genome shotgun (WGS) entry which is preliminary data.</text>
</comment>
<reference evidence="2" key="2">
    <citation type="submission" date="2020-11" db="EMBL/GenBank/DDBJ databases">
        <authorList>
            <person name="McCartney M.A."/>
            <person name="Auch B."/>
            <person name="Kono T."/>
            <person name="Mallez S."/>
            <person name="Becker A."/>
            <person name="Gohl D.M."/>
            <person name="Silverstein K.A.T."/>
            <person name="Koren S."/>
            <person name="Bechman K.B."/>
            <person name="Herman A."/>
            <person name="Abrahante J.E."/>
            <person name="Garbe J."/>
        </authorList>
    </citation>
    <scope>NUCLEOTIDE SEQUENCE</scope>
    <source>
        <strain evidence="2">Duluth1</strain>
        <tissue evidence="2">Whole animal</tissue>
    </source>
</reference>
<dbReference type="Proteomes" id="UP000828390">
    <property type="component" value="Unassembled WGS sequence"/>
</dbReference>
<keyword evidence="1" id="KW-1133">Transmembrane helix</keyword>
<proteinExistence type="predicted"/>
<evidence type="ECO:0000256" key="1">
    <source>
        <dbReference type="SAM" id="Phobius"/>
    </source>
</evidence>